<keyword evidence="3" id="KW-0547">Nucleotide-binding</keyword>
<dbReference type="GO" id="GO:0016887">
    <property type="term" value="F:ATP hydrolysis activity"/>
    <property type="evidence" value="ECO:0007669"/>
    <property type="project" value="InterPro"/>
</dbReference>
<organism evidence="6 7">
    <name type="scientific">Paenibacillus lutimineralis</name>
    <dbReference type="NCBI Taxonomy" id="2707005"/>
    <lineage>
        <taxon>Bacteria</taxon>
        <taxon>Bacillati</taxon>
        <taxon>Bacillota</taxon>
        <taxon>Bacilli</taxon>
        <taxon>Bacillales</taxon>
        <taxon>Paenibacillaceae</taxon>
        <taxon>Paenibacillus</taxon>
    </lineage>
</organism>
<protein>
    <submittedName>
        <fullName evidence="6">ABC transporter ATP-binding protein</fullName>
    </submittedName>
</protein>
<evidence type="ECO:0000256" key="1">
    <source>
        <dbReference type="ARBA" id="ARBA00005417"/>
    </source>
</evidence>
<dbReference type="PANTHER" id="PTHR43335:SF2">
    <property type="entry name" value="ABC TRANSPORTER, ATP-BINDING PROTEIN"/>
    <property type="match status" value="1"/>
</dbReference>
<dbReference type="PROSITE" id="PS50893">
    <property type="entry name" value="ABC_TRANSPORTER_2"/>
    <property type="match status" value="1"/>
</dbReference>
<dbReference type="SMART" id="SM00382">
    <property type="entry name" value="AAA"/>
    <property type="match status" value="1"/>
</dbReference>
<dbReference type="InterPro" id="IPR003439">
    <property type="entry name" value="ABC_transporter-like_ATP-bd"/>
</dbReference>
<evidence type="ECO:0000313" key="6">
    <source>
        <dbReference type="EMBL" id="AZS15683.1"/>
    </source>
</evidence>
<dbReference type="SUPFAM" id="SSF52540">
    <property type="entry name" value="P-loop containing nucleoside triphosphate hydrolases"/>
    <property type="match status" value="1"/>
</dbReference>
<dbReference type="GO" id="GO:0005524">
    <property type="term" value="F:ATP binding"/>
    <property type="evidence" value="ECO:0007669"/>
    <property type="project" value="UniProtKB-KW"/>
</dbReference>
<keyword evidence="2" id="KW-0813">Transport</keyword>
<dbReference type="RefSeq" id="WP_126999565.1">
    <property type="nucleotide sequence ID" value="NZ_CP034346.1"/>
</dbReference>
<comment type="similarity">
    <text evidence="1">Belongs to the ABC transporter superfamily.</text>
</comment>
<keyword evidence="4 6" id="KW-0067">ATP-binding</keyword>
<dbReference type="AlphaFoldDB" id="A0A3S9UZD5"/>
<dbReference type="EMBL" id="CP034346">
    <property type="protein sequence ID" value="AZS15683.1"/>
    <property type="molecule type" value="Genomic_DNA"/>
</dbReference>
<dbReference type="InterPro" id="IPR003593">
    <property type="entry name" value="AAA+_ATPase"/>
</dbReference>
<dbReference type="InterPro" id="IPR017871">
    <property type="entry name" value="ABC_transporter-like_CS"/>
</dbReference>
<dbReference type="PANTHER" id="PTHR43335">
    <property type="entry name" value="ABC TRANSPORTER, ATP-BINDING PROTEIN"/>
    <property type="match status" value="1"/>
</dbReference>
<keyword evidence="7" id="KW-1185">Reference proteome</keyword>
<evidence type="ECO:0000256" key="4">
    <source>
        <dbReference type="ARBA" id="ARBA00022840"/>
    </source>
</evidence>
<evidence type="ECO:0000259" key="5">
    <source>
        <dbReference type="PROSITE" id="PS50893"/>
    </source>
</evidence>
<gene>
    <name evidence="6" type="ORF">EI981_15360</name>
</gene>
<dbReference type="Gene3D" id="3.40.50.300">
    <property type="entry name" value="P-loop containing nucleotide triphosphate hydrolases"/>
    <property type="match status" value="1"/>
</dbReference>
<name>A0A3S9UZD5_9BACL</name>
<dbReference type="Pfam" id="PF00005">
    <property type="entry name" value="ABC_tran"/>
    <property type="match status" value="1"/>
</dbReference>
<dbReference type="KEGG" id="plut:EI981_15360"/>
<dbReference type="Proteomes" id="UP000270678">
    <property type="component" value="Chromosome"/>
</dbReference>
<accession>A0A3S9UZD5</accession>
<sequence>MELKFDHIKKIYGRQTALDNFSATLSEGVYGLLGHNGAGKTTLISILIGILEATEGSILLDGIDVKQMGSQYLDRIGYLPQYPLFYKNFRTDEFLKYMCALKGIPKSQVNSRLEEVLELVNLTDAYKKKVGALSGGMRQRLGIAQAILNKPDILVLDEPTAGLDPGERIRFRNIISRLSKDKLVLLATHIVPDVEYIAKEILILNKGQLVMQGSPEQLEKSVEGKVWDIIVDEEEMEESVERYQVRNVKRLEKEYSLRIVSDEAPPGRSMPAQPSLEDVFLSIFEK</sequence>
<dbReference type="CDD" id="cd03264">
    <property type="entry name" value="ABC_drug_resistance_like"/>
    <property type="match status" value="1"/>
</dbReference>
<evidence type="ECO:0000313" key="7">
    <source>
        <dbReference type="Proteomes" id="UP000270678"/>
    </source>
</evidence>
<feature type="domain" description="ABC transporter" evidence="5">
    <location>
        <begin position="3"/>
        <end position="231"/>
    </location>
</feature>
<dbReference type="InterPro" id="IPR027417">
    <property type="entry name" value="P-loop_NTPase"/>
</dbReference>
<dbReference type="OrthoDB" id="9804819at2"/>
<evidence type="ECO:0000256" key="3">
    <source>
        <dbReference type="ARBA" id="ARBA00022741"/>
    </source>
</evidence>
<dbReference type="PROSITE" id="PS00211">
    <property type="entry name" value="ABC_TRANSPORTER_1"/>
    <property type="match status" value="1"/>
</dbReference>
<reference evidence="7" key="1">
    <citation type="submission" date="2018-12" db="EMBL/GenBank/DDBJ databases">
        <title>Complete genome sequence of Paenibacillus sp. MBLB1234.</title>
        <authorList>
            <person name="Nam Y.-D."/>
            <person name="Kang J."/>
            <person name="Chung W.-H."/>
            <person name="Park Y.S."/>
        </authorList>
    </citation>
    <scope>NUCLEOTIDE SEQUENCE [LARGE SCALE GENOMIC DNA]</scope>
    <source>
        <strain evidence="7">MBLB1234</strain>
    </source>
</reference>
<evidence type="ECO:0000256" key="2">
    <source>
        <dbReference type="ARBA" id="ARBA00022448"/>
    </source>
</evidence>
<proteinExistence type="inferred from homology"/>